<dbReference type="FunFam" id="1.50.40.10:FF:000046">
    <property type="entry name" value="Phosphate carrier protein, mitochondrial"/>
    <property type="match status" value="1"/>
</dbReference>
<evidence type="ECO:0000256" key="11">
    <source>
        <dbReference type="RuleBase" id="RU000488"/>
    </source>
</evidence>
<gene>
    <name evidence="13" type="ORF">ADEAN_001003600</name>
</gene>
<keyword evidence="6" id="KW-0999">Mitochondrion inner membrane</keyword>
<accession>A0A7G2CVZ2</accession>
<dbReference type="PROSITE" id="PS50920">
    <property type="entry name" value="SOLCAR"/>
    <property type="match status" value="2"/>
</dbReference>
<reference evidence="13 14" key="1">
    <citation type="submission" date="2020-08" db="EMBL/GenBank/DDBJ databases">
        <authorList>
            <person name="Newling K."/>
            <person name="Davey J."/>
            <person name="Forrester S."/>
        </authorList>
    </citation>
    <scope>NUCLEOTIDE SEQUENCE [LARGE SCALE GENOMIC DNA]</scope>
    <source>
        <strain evidence="14">Crithidia deanei Carvalho (ATCC PRA-265)</strain>
    </source>
</reference>
<dbReference type="InterPro" id="IPR044677">
    <property type="entry name" value="SLC25A3/Pic2/Mir1-like"/>
</dbReference>
<dbReference type="InterPro" id="IPR023395">
    <property type="entry name" value="MCP_dom_sf"/>
</dbReference>
<evidence type="ECO:0000256" key="6">
    <source>
        <dbReference type="ARBA" id="ARBA00022792"/>
    </source>
</evidence>
<dbReference type="InterPro" id="IPR018108">
    <property type="entry name" value="MCP_transmembrane"/>
</dbReference>
<evidence type="ECO:0000313" key="13">
    <source>
        <dbReference type="EMBL" id="CAD2222492.1"/>
    </source>
</evidence>
<protein>
    <submittedName>
        <fullName evidence="13">Mitochondrial carrier protein, putative</fullName>
    </submittedName>
</protein>
<dbReference type="PANTHER" id="PTHR45671">
    <property type="entry name" value="SOLUTE CARRIER FAMILY 25 (MITOCHONDRIAL CARRIER PHOSPHATE CARRIER), MEMBER 3, LIKE-RELATED-RELATED"/>
    <property type="match status" value="1"/>
</dbReference>
<comment type="similarity">
    <text evidence="2 11">Belongs to the mitochondrial carrier (TC 2.A.29) family.</text>
</comment>
<evidence type="ECO:0000256" key="5">
    <source>
        <dbReference type="ARBA" id="ARBA00022737"/>
    </source>
</evidence>
<dbReference type="PANTHER" id="PTHR45671:SF28">
    <property type="entry name" value="CARRIER PROTEIN, PUTATIVE-RELATED"/>
    <property type="match status" value="1"/>
</dbReference>
<feature type="repeat" description="Solcar" evidence="10">
    <location>
        <begin position="55"/>
        <end position="139"/>
    </location>
</feature>
<proteinExistence type="inferred from homology"/>
<comment type="subcellular location">
    <subcellularLocation>
        <location evidence="1">Mitochondrion inner membrane</location>
        <topology evidence="1">Multi-pass membrane protein</topology>
    </subcellularLocation>
</comment>
<dbReference type="OrthoDB" id="427452at2759"/>
<evidence type="ECO:0000256" key="4">
    <source>
        <dbReference type="ARBA" id="ARBA00022692"/>
    </source>
</evidence>
<name>A0A7G2CVZ2_9TRYP</name>
<evidence type="ECO:0000256" key="1">
    <source>
        <dbReference type="ARBA" id="ARBA00004448"/>
    </source>
</evidence>
<sequence>MFSQEAKSSLWRSVPVFFKGIVPTAIGYCSQGTLKFGFYELFKYYLGATGRGGAMSVFIFLLSSCLAELLADLALAPWEAVKVKIQTNKQMPTVLGAVLQLMWAEEGIQAFYKGLVPLWGRQVPMTMMKFASFEKIVVTLHYLARHRKASNVKNLIITVLAGIFSGVLCTIVSHPGDVLVSRLNQKVVEPQTNLETDRGLLGVIRAIGWRGLWKGLSARIVMICCITASQWFIYDTFKIAVGLSTTGKAKN</sequence>
<feature type="repeat" description="Solcar" evidence="10">
    <location>
        <begin position="153"/>
        <end position="240"/>
    </location>
</feature>
<evidence type="ECO:0000256" key="7">
    <source>
        <dbReference type="ARBA" id="ARBA00022989"/>
    </source>
</evidence>
<dbReference type="Gene3D" id="1.50.40.10">
    <property type="entry name" value="Mitochondrial carrier domain"/>
    <property type="match status" value="1"/>
</dbReference>
<evidence type="ECO:0000256" key="8">
    <source>
        <dbReference type="ARBA" id="ARBA00023128"/>
    </source>
</evidence>
<organism evidence="13 14">
    <name type="scientific">Angomonas deanei</name>
    <dbReference type="NCBI Taxonomy" id="59799"/>
    <lineage>
        <taxon>Eukaryota</taxon>
        <taxon>Discoba</taxon>
        <taxon>Euglenozoa</taxon>
        <taxon>Kinetoplastea</taxon>
        <taxon>Metakinetoplastina</taxon>
        <taxon>Trypanosomatida</taxon>
        <taxon>Trypanosomatidae</taxon>
        <taxon>Strigomonadinae</taxon>
        <taxon>Angomonas</taxon>
    </lineage>
</organism>
<evidence type="ECO:0000256" key="9">
    <source>
        <dbReference type="ARBA" id="ARBA00023136"/>
    </source>
</evidence>
<evidence type="ECO:0000256" key="10">
    <source>
        <dbReference type="PROSITE-ProRule" id="PRU00282"/>
    </source>
</evidence>
<evidence type="ECO:0000256" key="2">
    <source>
        <dbReference type="ARBA" id="ARBA00006375"/>
    </source>
</evidence>
<dbReference type="GO" id="GO:0005743">
    <property type="term" value="C:mitochondrial inner membrane"/>
    <property type="evidence" value="ECO:0007669"/>
    <property type="project" value="UniProtKB-SubCell"/>
</dbReference>
<evidence type="ECO:0000313" key="14">
    <source>
        <dbReference type="Proteomes" id="UP000515908"/>
    </source>
</evidence>
<dbReference type="Pfam" id="PF00153">
    <property type="entry name" value="Mito_carr"/>
    <property type="match status" value="2"/>
</dbReference>
<dbReference type="SUPFAM" id="SSF103506">
    <property type="entry name" value="Mitochondrial carrier"/>
    <property type="match status" value="1"/>
</dbReference>
<dbReference type="GO" id="GO:1990547">
    <property type="term" value="P:mitochondrial phosphate ion transmembrane transport"/>
    <property type="evidence" value="ECO:0007669"/>
    <property type="project" value="InterPro"/>
</dbReference>
<keyword evidence="4 10" id="KW-0812">Transmembrane</keyword>
<keyword evidence="14" id="KW-1185">Reference proteome</keyword>
<keyword evidence="7 12" id="KW-1133">Transmembrane helix</keyword>
<evidence type="ECO:0000256" key="12">
    <source>
        <dbReference type="SAM" id="Phobius"/>
    </source>
</evidence>
<dbReference type="AlphaFoldDB" id="A0A7G2CVZ2"/>
<keyword evidence="9 10" id="KW-0472">Membrane</keyword>
<dbReference type="GO" id="GO:0005315">
    <property type="term" value="F:phosphate transmembrane transporter activity"/>
    <property type="evidence" value="ECO:0007669"/>
    <property type="project" value="InterPro"/>
</dbReference>
<dbReference type="Proteomes" id="UP000515908">
    <property type="component" value="Chromosome 26"/>
</dbReference>
<feature type="transmembrane region" description="Helical" evidence="12">
    <location>
        <begin position="53"/>
        <end position="75"/>
    </location>
</feature>
<dbReference type="VEuPathDB" id="TriTrypDB:ADEAN_001003600"/>
<feature type="transmembrane region" description="Helical" evidence="12">
    <location>
        <begin position="155"/>
        <end position="174"/>
    </location>
</feature>
<keyword evidence="3 11" id="KW-0813">Transport</keyword>
<keyword evidence="8" id="KW-0496">Mitochondrion</keyword>
<evidence type="ECO:0000256" key="3">
    <source>
        <dbReference type="ARBA" id="ARBA00022448"/>
    </source>
</evidence>
<dbReference type="EMBL" id="LR877170">
    <property type="protein sequence ID" value="CAD2222492.1"/>
    <property type="molecule type" value="Genomic_DNA"/>
</dbReference>
<feature type="transmembrane region" description="Helical" evidence="12">
    <location>
        <begin position="216"/>
        <end position="234"/>
    </location>
</feature>
<keyword evidence="5" id="KW-0677">Repeat</keyword>